<evidence type="ECO:0000256" key="2">
    <source>
        <dbReference type="ARBA" id="ARBA00022618"/>
    </source>
</evidence>
<evidence type="ECO:0000313" key="10">
    <source>
        <dbReference type="Proteomes" id="UP000838878"/>
    </source>
</evidence>
<dbReference type="Gene3D" id="1.25.10.10">
    <property type="entry name" value="Leucine-rich Repeat Variant"/>
    <property type="match status" value="1"/>
</dbReference>
<proteinExistence type="predicted"/>
<comment type="subcellular location">
    <subcellularLocation>
        <location evidence="1">Nucleus</location>
    </subcellularLocation>
</comment>
<feature type="non-terminal residue" evidence="9">
    <location>
        <position position="657"/>
    </location>
</feature>
<protein>
    <recommendedName>
        <fullName evidence="8">Condensin complex subunit 1 C-terminal domain-containing protein</fullName>
    </recommendedName>
</protein>
<sequence>MFLKKIDGTTDMDSYAALSILVMISNAKPSVALANLEVIRTHGLTGDYNSRKLSAELLLSLSKKDQRYPADHSIFTSLQESLMETYLKLNKFTSFAAHSIDFIYGVCDTPEIICSKILAEMYKHIEEKMVKDIENEEEASYPVELLTRFIFVIGHIALQQLIYLDINVYSELRRRNQVREERKAEEKRKKKIGQFATPARRGRADELRRQTLMNASNASASSRAQRAASVLSNKGASTNTTLTEEEAGLEGAVADDADAEYVRSVCERDIVGAAAALRRYLPLLRALLAAPRAASRLHAAAALAYTRYMLVSSSVCEEGLQLMMTVLKRSKNVSLRTNLTIAFADLTLRFPNLTQPWTHHIYHILSDEELEVRQCAVKMLSFLVLHEMVRVKGQIADMALCCADRDPRVAAMTRLFFKQLSQKGNALYNVMPDIISRLSDPELNVPEDTYRVIMKYITSLIQKDRQMEALVEKLCQRFKLSTEERQWRDLAYCLSLFTYNERSLRKLIENLDCYKDKLHCPGVMESFSVLMNNTAKMAKNEIKAMVTELGDKIEECFAVRDKEGEEGEEAEPEAELPRATPRRRAAPRRARPRSSSSADENEPPNTEWTPQSVRKSRRKVVQRNKTNDSEESEDEDFQKKEEVFKKPSTRKATRKRL</sequence>
<dbReference type="GO" id="GO:0042393">
    <property type="term" value="F:histone binding"/>
    <property type="evidence" value="ECO:0007669"/>
    <property type="project" value="TreeGrafter"/>
</dbReference>
<dbReference type="InterPro" id="IPR011989">
    <property type="entry name" value="ARM-like"/>
</dbReference>
<evidence type="ECO:0000313" key="9">
    <source>
        <dbReference type="EMBL" id="CAH0715488.1"/>
    </source>
</evidence>
<dbReference type="InterPro" id="IPR016024">
    <property type="entry name" value="ARM-type_fold"/>
</dbReference>
<dbReference type="PANTHER" id="PTHR14222:SF2">
    <property type="entry name" value="CONDENSIN COMPLEX SUBUNIT 1"/>
    <property type="match status" value="1"/>
</dbReference>
<evidence type="ECO:0000256" key="4">
    <source>
        <dbReference type="ARBA" id="ARBA00023067"/>
    </source>
</evidence>
<dbReference type="PANTHER" id="PTHR14222">
    <property type="entry name" value="CONDENSIN"/>
    <property type="match status" value="1"/>
</dbReference>
<dbReference type="Pfam" id="PF12717">
    <property type="entry name" value="Cnd1"/>
    <property type="match status" value="1"/>
</dbReference>
<dbReference type="GO" id="GO:0007076">
    <property type="term" value="P:mitotic chromosome condensation"/>
    <property type="evidence" value="ECO:0007669"/>
    <property type="project" value="InterPro"/>
</dbReference>
<feature type="region of interest" description="Disordered" evidence="7">
    <location>
        <begin position="177"/>
        <end position="203"/>
    </location>
</feature>
<reference evidence="9" key="1">
    <citation type="submission" date="2021-12" db="EMBL/GenBank/DDBJ databases">
        <authorList>
            <person name="Martin H S."/>
        </authorList>
    </citation>
    <scope>NUCLEOTIDE SEQUENCE</scope>
</reference>
<dbReference type="InterPro" id="IPR026971">
    <property type="entry name" value="CND1/NCAPD3"/>
</dbReference>
<evidence type="ECO:0000256" key="1">
    <source>
        <dbReference type="ARBA" id="ARBA00004123"/>
    </source>
</evidence>
<keyword evidence="5" id="KW-0539">Nucleus</keyword>
<dbReference type="GO" id="GO:0005634">
    <property type="term" value="C:nucleus"/>
    <property type="evidence" value="ECO:0007669"/>
    <property type="project" value="UniProtKB-SubCell"/>
</dbReference>
<dbReference type="Proteomes" id="UP000838878">
    <property type="component" value="Chromosome 10"/>
</dbReference>
<dbReference type="InterPro" id="IPR032682">
    <property type="entry name" value="Cnd1_C"/>
</dbReference>
<dbReference type="GO" id="GO:0010032">
    <property type="term" value="P:meiotic chromosome condensation"/>
    <property type="evidence" value="ECO:0007669"/>
    <property type="project" value="TreeGrafter"/>
</dbReference>
<feature type="compositionally biased region" description="Basic residues" evidence="7">
    <location>
        <begin position="580"/>
        <end position="592"/>
    </location>
</feature>
<dbReference type="GO" id="GO:0051301">
    <property type="term" value="P:cell division"/>
    <property type="evidence" value="ECO:0007669"/>
    <property type="project" value="UniProtKB-KW"/>
</dbReference>
<feature type="compositionally biased region" description="Basic residues" evidence="7">
    <location>
        <begin position="647"/>
        <end position="657"/>
    </location>
</feature>
<name>A0A8J9U7Z3_9NEOP</name>
<dbReference type="AlphaFoldDB" id="A0A8J9U7Z3"/>
<keyword evidence="3" id="KW-0498">Mitosis</keyword>
<dbReference type="SUPFAM" id="SSF48371">
    <property type="entry name" value="ARM repeat"/>
    <property type="match status" value="1"/>
</dbReference>
<dbReference type="OrthoDB" id="436262at2759"/>
<feature type="compositionally biased region" description="Polar residues" evidence="7">
    <location>
        <begin position="594"/>
        <end position="610"/>
    </location>
</feature>
<accession>A0A8J9U7Z3</accession>
<keyword evidence="2" id="KW-0132">Cell division</keyword>
<evidence type="ECO:0000259" key="8">
    <source>
        <dbReference type="Pfam" id="PF12717"/>
    </source>
</evidence>
<evidence type="ECO:0000256" key="5">
    <source>
        <dbReference type="ARBA" id="ARBA00023242"/>
    </source>
</evidence>
<feature type="compositionally biased region" description="Acidic residues" evidence="7">
    <location>
        <begin position="564"/>
        <end position="574"/>
    </location>
</feature>
<evidence type="ECO:0000256" key="6">
    <source>
        <dbReference type="ARBA" id="ARBA00023306"/>
    </source>
</evidence>
<keyword evidence="6" id="KW-0131">Cell cycle</keyword>
<feature type="domain" description="Condensin complex subunit 1 C-terminal" evidence="8">
    <location>
        <begin position="335"/>
        <end position="495"/>
    </location>
</feature>
<evidence type="ECO:0000256" key="7">
    <source>
        <dbReference type="SAM" id="MobiDB-lite"/>
    </source>
</evidence>
<dbReference type="GO" id="GO:0000779">
    <property type="term" value="C:condensed chromosome, centromeric region"/>
    <property type="evidence" value="ECO:0007669"/>
    <property type="project" value="TreeGrafter"/>
</dbReference>
<dbReference type="GO" id="GO:0000796">
    <property type="term" value="C:condensin complex"/>
    <property type="evidence" value="ECO:0007669"/>
    <property type="project" value="TreeGrafter"/>
</dbReference>
<organism evidence="9 10">
    <name type="scientific">Brenthis ino</name>
    <name type="common">lesser marbled fritillary</name>
    <dbReference type="NCBI Taxonomy" id="405034"/>
    <lineage>
        <taxon>Eukaryota</taxon>
        <taxon>Metazoa</taxon>
        <taxon>Ecdysozoa</taxon>
        <taxon>Arthropoda</taxon>
        <taxon>Hexapoda</taxon>
        <taxon>Insecta</taxon>
        <taxon>Pterygota</taxon>
        <taxon>Neoptera</taxon>
        <taxon>Endopterygota</taxon>
        <taxon>Lepidoptera</taxon>
        <taxon>Glossata</taxon>
        <taxon>Ditrysia</taxon>
        <taxon>Papilionoidea</taxon>
        <taxon>Nymphalidae</taxon>
        <taxon>Heliconiinae</taxon>
        <taxon>Argynnini</taxon>
        <taxon>Brenthis</taxon>
    </lineage>
</organism>
<feature type="compositionally biased region" description="Basic and acidic residues" evidence="7">
    <location>
        <begin position="177"/>
        <end position="187"/>
    </location>
</feature>
<keyword evidence="4" id="KW-0226">DNA condensation</keyword>
<keyword evidence="10" id="KW-1185">Reference proteome</keyword>
<evidence type="ECO:0000256" key="3">
    <source>
        <dbReference type="ARBA" id="ARBA00022776"/>
    </source>
</evidence>
<dbReference type="EMBL" id="OV170230">
    <property type="protein sequence ID" value="CAH0715488.1"/>
    <property type="molecule type" value="Genomic_DNA"/>
</dbReference>
<gene>
    <name evidence="9" type="ORF">BINO364_LOCUS2408</name>
</gene>
<feature type="region of interest" description="Disordered" evidence="7">
    <location>
        <begin position="561"/>
        <end position="657"/>
    </location>
</feature>